<dbReference type="InterPro" id="IPR015590">
    <property type="entry name" value="Aldehyde_DH_dom"/>
</dbReference>
<dbReference type="InterPro" id="IPR016162">
    <property type="entry name" value="Ald_DH_N"/>
</dbReference>
<dbReference type="PANTHER" id="PTHR11699">
    <property type="entry name" value="ALDEHYDE DEHYDROGENASE-RELATED"/>
    <property type="match status" value="1"/>
</dbReference>
<organism evidence="3 4">
    <name type="scientific">Rhodococcus chondri</name>
    <dbReference type="NCBI Taxonomy" id="3065941"/>
    <lineage>
        <taxon>Bacteria</taxon>
        <taxon>Bacillati</taxon>
        <taxon>Actinomycetota</taxon>
        <taxon>Actinomycetes</taxon>
        <taxon>Mycobacteriales</taxon>
        <taxon>Nocardiaceae</taxon>
        <taxon>Rhodococcus</taxon>
    </lineage>
</organism>
<evidence type="ECO:0000313" key="3">
    <source>
        <dbReference type="EMBL" id="MEE2035197.1"/>
    </source>
</evidence>
<keyword evidence="4" id="KW-1185">Reference proteome</keyword>
<dbReference type="SUPFAM" id="SSF53720">
    <property type="entry name" value="ALDH-like"/>
    <property type="match status" value="1"/>
</dbReference>
<dbReference type="Pfam" id="PF00171">
    <property type="entry name" value="Aldedh"/>
    <property type="match status" value="1"/>
</dbReference>
<dbReference type="InterPro" id="IPR016161">
    <property type="entry name" value="Ald_DH/histidinol_DH"/>
</dbReference>
<proteinExistence type="predicted"/>
<reference evidence="3 4" key="1">
    <citation type="submission" date="2023-08" db="EMBL/GenBank/DDBJ databases">
        <authorList>
            <person name="Girao M."/>
            <person name="Carvalho M.F."/>
        </authorList>
    </citation>
    <scope>NUCLEOTIDE SEQUENCE [LARGE SCALE GENOMIC DNA]</scope>
    <source>
        <strain evidence="3 4">CC-R104</strain>
    </source>
</reference>
<evidence type="ECO:0000256" key="1">
    <source>
        <dbReference type="ARBA" id="ARBA00023002"/>
    </source>
</evidence>
<dbReference type="Proteomes" id="UP001331936">
    <property type="component" value="Unassembled WGS sequence"/>
</dbReference>
<comment type="caution">
    <text evidence="3">The sequence shown here is derived from an EMBL/GenBank/DDBJ whole genome shotgun (WGS) entry which is preliminary data.</text>
</comment>
<feature type="non-terminal residue" evidence="3">
    <location>
        <position position="147"/>
    </location>
</feature>
<dbReference type="Gene3D" id="3.40.605.10">
    <property type="entry name" value="Aldehyde Dehydrogenase, Chain A, domain 1"/>
    <property type="match status" value="1"/>
</dbReference>
<keyword evidence="1" id="KW-0560">Oxidoreductase</keyword>
<protein>
    <submittedName>
        <fullName evidence="3">Aldehyde dehydrogenase family protein</fullName>
    </submittedName>
</protein>
<sequence length="147" mass="15318">MTTAAVLTATAHDFRPVADEILVGGSRRRGAGPAFAVTDPSTGQTLQIVHQATAADVDDAVAAGRAAAADPAWRGMLPHERARYLHRIADAIDENTTRLAVLQSYNTGKTVTETTALVGSAAGTFRYFAAVLETADDALTTPRGSPV</sequence>
<name>A0ABU7JZF9_9NOCA</name>
<accession>A0ABU7JZF9</accession>
<evidence type="ECO:0000259" key="2">
    <source>
        <dbReference type="Pfam" id="PF00171"/>
    </source>
</evidence>
<gene>
    <name evidence="3" type="ORF">Q8814_24345</name>
</gene>
<feature type="domain" description="Aldehyde dehydrogenase" evidence="2">
    <location>
        <begin position="34"/>
        <end position="137"/>
    </location>
</feature>
<dbReference type="EMBL" id="JAUZMZ010000252">
    <property type="protein sequence ID" value="MEE2035197.1"/>
    <property type="molecule type" value="Genomic_DNA"/>
</dbReference>
<dbReference type="RefSeq" id="WP_330154538.1">
    <property type="nucleotide sequence ID" value="NZ_JAUZMZ010000252.1"/>
</dbReference>
<evidence type="ECO:0000313" key="4">
    <source>
        <dbReference type="Proteomes" id="UP001331936"/>
    </source>
</evidence>